<feature type="transmembrane region" description="Helical" evidence="1">
    <location>
        <begin position="214"/>
        <end position="231"/>
    </location>
</feature>
<dbReference type="EMBL" id="JBHRSA010000046">
    <property type="protein sequence ID" value="MFC3041063.1"/>
    <property type="molecule type" value="Genomic_DNA"/>
</dbReference>
<keyword evidence="1" id="KW-0812">Transmembrane</keyword>
<keyword evidence="3" id="KW-1185">Reference proteome</keyword>
<feature type="transmembrane region" description="Helical" evidence="1">
    <location>
        <begin position="12"/>
        <end position="36"/>
    </location>
</feature>
<feature type="transmembrane region" description="Helical" evidence="1">
    <location>
        <begin position="172"/>
        <end position="193"/>
    </location>
</feature>
<reference evidence="3" key="1">
    <citation type="journal article" date="2019" name="Int. J. Syst. Evol. Microbiol.">
        <title>The Global Catalogue of Microorganisms (GCM) 10K type strain sequencing project: providing services to taxonomists for standard genome sequencing and annotation.</title>
        <authorList>
            <consortium name="The Broad Institute Genomics Platform"/>
            <consortium name="The Broad Institute Genome Sequencing Center for Infectious Disease"/>
            <person name="Wu L."/>
            <person name="Ma J."/>
        </authorList>
    </citation>
    <scope>NUCLEOTIDE SEQUENCE [LARGE SCALE GENOMIC DNA]</scope>
    <source>
        <strain evidence="3">KCTC 13128</strain>
    </source>
</reference>
<comment type="caution">
    <text evidence="2">The sequence shown here is derived from an EMBL/GenBank/DDBJ whole genome shotgun (WGS) entry which is preliminary data.</text>
</comment>
<dbReference type="PANTHER" id="PTHR41324">
    <property type="entry name" value="MEMBRANE PROTEIN-RELATED"/>
    <property type="match status" value="1"/>
</dbReference>
<feature type="transmembrane region" description="Helical" evidence="1">
    <location>
        <begin position="237"/>
        <end position="265"/>
    </location>
</feature>
<dbReference type="Pfam" id="PF09991">
    <property type="entry name" value="DUF2232"/>
    <property type="match status" value="1"/>
</dbReference>
<dbReference type="RefSeq" id="WP_390273054.1">
    <property type="nucleotide sequence ID" value="NZ_JBHRSA010000046.1"/>
</dbReference>
<evidence type="ECO:0000313" key="2">
    <source>
        <dbReference type="EMBL" id="MFC3041063.1"/>
    </source>
</evidence>
<dbReference type="InterPro" id="IPR018710">
    <property type="entry name" value="DUF2232"/>
</dbReference>
<proteinExistence type="predicted"/>
<sequence>MNQSKKITDGAMLTGIFVLLLIITAFVPVLNILSIFLLPVPFIVYAARYSWKPGMLMFLAAVILSLLLATVFSLPVTVLMAIGGLMIGCAIYQGVSAYETLARGTLGFLAGLLFAFVFTQYVFQVNWLAELETMYMESLQMSTDLLGQFGSDEQTEEIQGMLEAQISYFIDLFPVVLVLSAVLLAFLSQWAGYKMINRIENKELRFPPFRHLQFPRSLIWVYLVAILLSMIELDPGSIYFMAVQNLLVLTGLIMAVQGISFVFFYSHQKKLSKAVPVLVVVLVILFPLMLLYFMRILGIIDIGFKLRERMTKDS</sequence>
<name>A0ABV7CXN2_9BACI</name>
<organism evidence="2 3">
    <name type="scientific">Virgibacillus xinjiangensis</name>
    <dbReference type="NCBI Taxonomy" id="393090"/>
    <lineage>
        <taxon>Bacteria</taxon>
        <taxon>Bacillati</taxon>
        <taxon>Bacillota</taxon>
        <taxon>Bacilli</taxon>
        <taxon>Bacillales</taxon>
        <taxon>Bacillaceae</taxon>
        <taxon>Virgibacillus</taxon>
    </lineage>
</organism>
<evidence type="ECO:0000313" key="3">
    <source>
        <dbReference type="Proteomes" id="UP001595279"/>
    </source>
</evidence>
<feature type="transmembrane region" description="Helical" evidence="1">
    <location>
        <begin position="277"/>
        <end position="300"/>
    </location>
</feature>
<feature type="transmembrane region" description="Helical" evidence="1">
    <location>
        <begin position="101"/>
        <end position="123"/>
    </location>
</feature>
<accession>A0ABV7CXN2</accession>
<keyword evidence="1" id="KW-1133">Transmembrane helix</keyword>
<evidence type="ECO:0000256" key="1">
    <source>
        <dbReference type="SAM" id="Phobius"/>
    </source>
</evidence>
<gene>
    <name evidence="2" type="ORF">ACFOGI_12520</name>
</gene>
<feature type="transmembrane region" description="Helical" evidence="1">
    <location>
        <begin position="56"/>
        <end position="89"/>
    </location>
</feature>
<keyword evidence="1" id="KW-0472">Membrane</keyword>
<dbReference type="PANTHER" id="PTHR41324:SF1">
    <property type="entry name" value="DUF2232 DOMAIN-CONTAINING PROTEIN"/>
    <property type="match status" value="1"/>
</dbReference>
<dbReference type="Proteomes" id="UP001595279">
    <property type="component" value="Unassembled WGS sequence"/>
</dbReference>
<protein>
    <submittedName>
        <fullName evidence="2">YybS family protein</fullName>
    </submittedName>
</protein>